<name>E9E3T0_METAQ</name>
<gene>
    <name evidence="9" type="ORF">MAC_04528</name>
</gene>
<dbReference type="GeneID" id="19248839"/>
<keyword evidence="4" id="KW-0238">DNA-binding</keyword>
<evidence type="ECO:0000256" key="4">
    <source>
        <dbReference type="ARBA" id="ARBA00023125"/>
    </source>
</evidence>
<dbReference type="InParanoid" id="E9E3T0"/>
<evidence type="ECO:0000256" key="3">
    <source>
        <dbReference type="ARBA" id="ARBA00023015"/>
    </source>
</evidence>
<evidence type="ECO:0000256" key="1">
    <source>
        <dbReference type="ARBA" id="ARBA00022723"/>
    </source>
</evidence>
<organism evidence="10">
    <name type="scientific">Metarhizium acridum (strain CQMa 102)</name>
    <dbReference type="NCBI Taxonomy" id="655827"/>
    <lineage>
        <taxon>Eukaryota</taxon>
        <taxon>Fungi</taxon>
        <taxon>Dikarya</taxon>
        <taxon>Ascomycota</taxon>
        <taxon>Pezizomycotina</taxon>
        <taxon>Sordariomycetes</taxon>
        <taxon>Hypocreomycetidae</taxon>
        <taxon>Hypocreales</taxon>
        <taxon>Clavicipitaceae</taxon>
        <taxon>Metarhizium</taxon>
    </lineage>
</organism>
<dbReference type="EMBL" id="GL698500">
    <property type="protein sequence ID" value="EFY89342.1"/>
    <property type="molecule type" value="Genomic_DNA"/>
</dbReference>
<dbReference type="GO" id="GO:0046872">
    <property type="term" value="F:metal ion binding"/>
    <property type="evidence" value="ECO:0007669"/>
    <property type="project" value="UniProtKB-KW"/>
</dbReference>
<keyword evidence="10" id="KW-1185">Reference proteome</keyword>
<dbReference type="eggNOG" id="ENOG502SJUF">
    <property type="taxonomic scope" value="Eukaryota"/>
</dbReference>
<reference evidence="9 10" key="1">
    <citation type="journal article" date="2011" name="PLoS Genet.">
        <title>Genome sequencing and comparative transcriptomics of the model entomopathogenic fungi Metarhizium anisopliae and M. acridum.</title>
        <authorList>
            <person name="Gao Q."/>
            <person name="Jin K."/>
            <person name="Ying S.H."/>
            <person name="Zhang Y."/>
            <person name="Xiao G."/>
            <person name="Shang Y."/>
            <person name="Duan Z."/>
            <person name="Hu X."/>
            <person name="Xie X.Q."/>
            <person name="Zhou G."/>
            <person name="Peng G."/>
            <person name="Luo Z."/>
            <person name="Huang W."/>
            <person name="Wang B."/>
            <person name="Fang W."/>
            <person name="Wang S."/>
            <person name="Zhong Y."/>
            <person name="Ma L.J."/>
            <person name="St Leger R.J."/>
            <person name="Zhao G.P."/>
            <person name="Pei Y."/>
            <person name="Feng M.G."/>
            <person name="Xia Y."/>
            <person name="Wang C."/>
        </authorList>
    </citation>
    <scope>NUCLEOTIDE SEQUENCE [LARGE SCALE GENOMIC DNA]</scope>
    <source>
        <strain evidence="9 10">CQMa 102</strain>
    </source>
</reference>
<dbReference type="InterPro" id="IPR052360">
    <property type="entry name" value="Transcr_Regulatory_Proteins"/>
</dbReference>
<evidence type="ECO:0000313" key="10">
    <source>
        <dbReference type="Proteomes" id="UP000002499"/>
    </source>
</evidence>
<evidence type="ECO:0000256" key="6">
    <source>
        <dbReference type="ARBA" id="ARBA00023242"/>
    </source>
</evidence>
<keyword evidence="2" id="KW-0862">Zinc</keyword>
<keyword evidence="1" id="KW-0479">Metal-binding</keyword>
<feature type="transmembrane region" description="Helical" evidence="8">
    <location>
        <begin position="658"/>
        <end position="677"/>
    </location>
</feature>
<keyword evidence="5" id="KW-0804">Transcription</keyword>
<dbReference type="HOGENOM" id="CLU_386871_0_0_1"/>
<accession>E9E3T0</accession>
<dbReference type="KEGG" id="maw:19248839"/>
<keyword evidence="3" id="KW-0805">Transcription regulation</keyword>
<dbReference type="PANTHER" id="PTHR36206">
    <property type="entry name" value="ASPERCRYPTIN BIOSYNTHESIS CLUSTER-SPECIFIC TRANSCRIPTION REGULATOR ATNN-RELATED"/>
    <property type="match status" value="1"/>
</dbReference>
<evidence type="ECO:0000256" key="5">
    <source>
        <dbReference type="ARBA" id="ARBA00023163"/>
    </source>
</evidence>
<dbReference type="InterPro" id="IPR021858">
    <property type="entry name" value="Fun_TF"/>
</dbReference>
<dbReference type="Pfam" id="PF11951">
    <property type="entry name" value="Fungal_trans_2"/>
    <property type="match status" value="1"/>
</dbReference>
<feature type="region of interest" description="Disordered" evidence="7">
    <location>
        <begin position="581"/>
        <end position="600"/>
    </location>
</feature>
<proteinExistence type="predicted"/>
<dbReference type="PANTHER" id="PTHR36206:SF16">
    <property type="entry name" value="TRANSCRIPTION FACTOR DOMAIN-CONTAINING PROTEIN-RELATED"/>
    <property type="match status" value="1"/>
</dbReference>
<dbReference type="AlphaFoldDB" id="E9E3T0"/>
<evidence type="ECO:0000256" key="8">
    <source>
        <dbReference type="SAM" id="Phobius"/>
    </source>
</evidence>
<dbReference type="OMA" id="VMGFCPL"/>
<keyword evidence="8" id="KW-0812">Transmembrane</keyword>
<keyword evidence="8" id="KW-1133">Transmembrane helix</keyword>
<protein>
    <submittedName>
        <fullName evidence="9">C6 zinc finger domain protein</fullName>
    </submittedName>
</protein>
<sequence length="714" mass="78483">MQCDETHPACNRCTSTGRTCDGYMPPPPGCMSWDRLLSAPVPASPSPCPEADDPELRGLAFYQQIVAPALCGPLDSSFWTKLVAQMVHSEPATRHAVLAISWLYENFGDGVSSMPERGQTGAVDAGGHDCAIRHYNAAISHLISPQTSCPADLNTVLLVCILFTCIEFLRGDTESAISHSQHGISLLNSGADIKPELVRVFRHLGIFPYFFGGDISTFPVLHDAQAVTIGLGTLDDALESLDCLLARAVRLVRASDHHRLGMGVQEQPLEAVLDEKRTLEGDLDSWWSALDKLRHGGDTSEHAGAMTLLVLEMRWLVCKIWASTCLALDETIYDDHMDKFTRIVDVATRARALVGASTRNNKFMFVMGFCPLLYFVVTKCRFLGLRLRALSLLRKLSYTRETLWDASTLYATSKRIVEIEHGIGELTPEDVDGGGMGLDQAVPPDEARVRDSAMEDGDGEGDGAKRRVCFLVLGREGMERIEEIPQELVVLLDLHGWKMEEYHGERQKVDLTPSVYCYIFSYRANLLSATDWLHYENAISFVNLASCNRNRRAKGPSGKLWLAGSDSDMFLRVGRVVARESGEKCESPSSPTPAPNSSSFTKTEYMTIDGVKNSALTIPGKTIPIAAAPTCVQTAIPDANGHIAPGECAAIWNYYPSFWAALAVACLFGFLIVVHILQAAMFKKVYVVLGHYHGHYLGDGDHDIPYVKLEEPAE</sequence>
<evidence type="ECO:0000256" key="7">
    <source>
        <dbReference type="SAM" id="MobiDB-lite"/>
    </source>
</evidence>
<dbReference type="Proteomes" id="UP000002499">
    <property type="component" value="Unassembled WGS sequence"/>
</dbReference>
<dbReference type="GO" id="GO:0003677">
    <property type="term" value="F:DNA binding"/>
    <property type="evidence" value="ECO:0007669"/>
    <property type="project" value="UniProtKB-KW"/>
</dbReference>
<evidence type="ECO:0000256" key="2">
    <source>
        <dbReference type="ARBA" id="ARBA00022833"/>
    </source>
</evidence>
<keyword evidence="8" id="KW-0472">Membrane</keyword>
<keyword evidence="6" id="KW-0539">Nucleus</keyword>
<evidence type="ECO:0000313" key="9">
    <source>
        <dbReference type="EMBL" id="EFY89342.1"/>
    </source>
</evidence>
<dbReference type="OrthoDB" id="2593732at2759"/>